<dbReference type="Proteomes" id="UP000199073">
    <property type="component" value="Unassembled WGS sequence"/>
</dbReference>
<gene>
    <name evidence="1" type="ORF">SAMN05660330_03088</name>
</gene>
<dbReference type="Gene3D" id="3.30.70.920">
    <property type="match status" value="1"/>
</dbReference>
<dbReference type="OrthoDB" id="7306089at2"/>
<sequence>MPISGVVITGAAEKKQGLLERLGRLSGLEVYGDDDQGNIVAVLDTASSEAMEMLIDRINRDKDVFNVGVTYLNTEDEADRMTLETAVARPFGFKNPL</sequence>
<evidence type="ECO:0000313" key="2">
    <source>
        <dbReference type="Proteomes" id="UP000199073"/>
    </source>
</evidence>
<evidence type="ECO:0000313" key="1">
    <source>
        <dbReference type="EMBL" id="SDP53231.1"/>
    </source>
</evidence>
<dbReference type="EMBL" id="FNJI01000024">
    <property type="protein sequence ID" value="SDP53231.1"/>
    <property type="molecule type" value="Genomic_DNA"/>
</dbReference>
<dbReference type="Pfam" id="PF03927">
    <property type="entry name" value="NapD"/>
    <property type="match status" value="1"/>
</dbReference>
<reference evidence="1 2" key="1">
    <citation type="submission" date="2016-10" db="EMBL/GenBank/DDBJ databases">
        <authorList>
            <person name="de Groot N.N."/>
        </authorList>
    </citation>
    <scope>NUCLEOTIDE SEQUENCE [LARGE SCALE GENOMIC DNA]</scope>
    <source>
        <strain evidence="1 2">DSM 12130</strain>
    </source>
</reference>
<dbReference type="AlphaFoldDB" id="A0A1H0THC2"/>
<protein>
    <submittedName>
        <fullName evidence="1">Periplasmic nitrate reductase chaperone NapD</fullName>
    </submittedName>
</protein>
<keyword evidence="2" id="KW-1185">Reference proteome</keyword>
<name>A0A1H0THC2_9BACT</name>
<organism evidence="1 2">
    <name type="scientific">Desulforhopalus singaporensis</name>
    <dbReference type="NCBI Taxonomy" id="91360"/>
    <lineage>
        <taxon>Bacteria</taxon>
        <taxon>Pseudomonadati</taxon>
        <taxon>Thermodesulfobacteriota</taxon>
        <taxon>Desulfobulbia</taxon>
        <taxon>Desulfobulbales</taxon>
        <taxon>Desulfocapsaceae</taxon>
        <taxon>Desulforhopalus</taxon>
    </lineage>
</organism>
<dbReference type="RefSeq" id="WP_092224416.1">
    <property type="nucleotide sequence ID" value="NZ_FNJI01000024.1"/>
</dbReference>
<dbReference type="InterPro" id="IPR005623">
    <property type="entry name" value="Chaperone_NapD_NO3_reduct"/>
</dbReference>
<accession>A0A1H0THC2</accession>
<dbReference type="STRING" id="91360.SAMN05660330_03088"/>
<proteinExistence type="predicted"/>